<dbReference type="InterPro" id="IPR025945">
    <property type="entry name" value="DHHW"/>
</dbReference>
<dbReference type="Pfam" id="PF14286">
    <property type="entry name" value="DHHW"/>
    <property type="match status" value="1"/>
</dbReference>
<gene>
    <name evidence="2" type="ORF">PTI97_10865</name>
</gene>
<feature type="transmembrane region" description="Helical" evidence="1">
    <location>
        <begin position="21"/>
        <end position="42"/>
    </location>
</feature>
<protein>
    <submittedName>
        <fullName evidence="2">DHHW family protein</fullName>
    </submittedName>
</protein>
<dbReference type="Proteomes" id="UP001213680">
    <property type="component" value="Chromosome"/>
</dbReference>
<evidence type="ECO:0000256" key="1">
    <source>
        <dbReference type="SAM" id="Phobius"/>
    </source>
</evidence>
<evidence type="ECO:0000313" key="2">
    <source>
        <dbReference type="EMBL" id="WDH75319.1"/>
    </source>
</evidence>
<organism evidence="2 3">
    <name type="scientific">Exiguobacterium marinum</name>
    <dbReference type="NCBI Taxonomy" id="273528"/>
    <lineage>
        <taxon>Bacteria</taxon>
        <taxon>Bacillati</taxon>
        <taxon>Bacillota</taxon>
        <taxon>Bacilli</taxon>
        <taxon>Bacillales</taxon>
        <taxon>Bacillales Family XII. Incertae Sedis</taxon>
        <taxon>Exiguobacterium</taxon>
    </lineage>
</organism>
<keyword evidence="1" id="KW-0812">Transmembrane</keyword>
<keyword evidence="3" id="KW-1185">Reference proteome</keyword>
<keyword evidence="1" id="KW-0472">Membrane</keyword>
<accession>A0ABY7X305</accession>
<evidence type="ECO:0000313" key="3">
    <source>
        <dbReference type="Proteomes" id="UP001213680"/>
    </source>
</evidence>
<name>A0ABY7X305_9BACL</name>
<dbReference type="RefSeq" id="WP_274356490.1">
    <property type="nucleotide sequence ID" value="NZ_CP118099.1"/>
</dbReference>
<sequence length="406" mass="45694">MEQQTKSEQVRSKGRRISWMVNSILLLGFLGTLFYGLAVYAFGTEQARSASEGRMLAQRPDPSVETVLDGTYMEEFEASANDQVFERYMWIETQAWVQLNVLQQQMNNGVISIDGFLYGPDANESQYSSLGVFFKEFKKEMDDAGIPSYFASAPSKPVYATRQNIFPAYIESADAENRDELHARIEETGIPLIDLEDTLGDKPGEDIYFKTDHHWRAEGAFLAYGQIMDRLSEQFPGAPVLTAEDMDVKTVDGTFYGSHAREISMPYVESADTFTYLEPKDGFTTTVCRNGDDCGHGVLDKDVLKNTDDFTNYYNLFMGDNYALAKITQDNPKNDDHLLVLKDSYANPMLGYLGESFGTVSALDVRYFDDYDVSIAEYAKENDVDAVLFLHNDRITGLGSMYQSGL</sequence>
<proteinExistence type="predicted"/>
<reference evidence="2 3" key="1">
    <citation type="submission" date="2023-02" db="EMBL/GenBank/DDBJ databases">
        <title>A bacterium isolated from plastisphere.</title>
        <authorList>
            <person name="Sun Y."/>
        </authorList>
    </citation>
    <scope>NUCLEOTIDE SEQUENCE [LARGE SCALE GENOMIC DNA]</scope>
    <source>
        <strain evidence="3">a-1</strain>
    </source>
</reference>
<dbReference type="EMBL" id="CP118099">
    <property type="protein sequence ID" value="WDH75319.1"/>
    <property type="molecule type" value="Genomic_DNA"/>
</dbReference>
<keyword evidence="1" id="KW-1133">Transmembrane helix</keyword>